<evidence type="ECO:0000256" key="1">
    <source>
        <dbReference type="ARBA" id="ARBA00005336"/>
    </source>
</evidence>
<dbReference type="Gene3D" id="2.60.40.10">
    <property type="entry name" value="Immunoglobulins"/>
    <property type="match status" value="1"/>
</dbReference>
<evidence type="ECO:0000256" key="3">
    <source>
        <dbReference type="SAM" id="Phobius"/>
    </source>
</evidence>
<sequence>MNNTELINKMTLQQKAFFMSGKSTWETVSYEELGIPSIFLSDGPHGLRKQEGAADHLGLNASLKATCFPTAATIANSWDEELGEEIGRSLGAEARNSDVHVVLGPGLNIKRNPLCGRNFEYFSEDPYQAGKMAAAYTRGIQENGVVACPKHFAANSQETRRMTVDSIIDERTLHEIYLTGFEIAVKEGKAKSIMSAYNKVNGIYANEDKELLRDILVDKWGFSGFVVSDWGGSNDHVLGVKNGSHLEMPSTGVNGAAEIVAAVQNGQLSEAILDERVDELLTIILETSRHATNKSDRTFELHHEVAKKAARESIVLLKNEENILPLQADESIAIFGDFAQTPRYQGAGSSVVNPTKLDSTLELIDSYPLNFKGYAQGYKRSSTSDQSLISEAVALAKKVDTVLLYVGLDEISESEGLDRTTLSLPENQLALIAAIAEVNPQIVTILSAGSVIDMSWDTASKGVLHGYLAGQAGAGAMLDILTGKYSPSGKLSETYPVDYWDLPSAKDYPSSTNQAIYQEGPYIGYRYFETANKSVKYPFGFGLSYTDFEYSDLQISETGISCLIKNSGTVAGAEIVQFYVSCQSDAIYRPSKELKGFKKLFLEAGEEQLVELPFDDKTFRYYNTATKAWEIESGTYHLLVGTNVQDIRLTGSIYQSGKQVPLPYNPTAISSYFTAAVENSSMSEFELLLGRAVRITPFTKGQTLTINDSISQLAYAKSWLARAVYQILNRILKQSKKKGKPNLNVLFIYNMTFRAVSKMTDGLMSFAMMEGLMIMINGRFWFGTKQLLKATRINRKRQKQGI</sequence>
<dbReference type="GO" id="GO:0005975">
    <property type="term" value="P:carbohydrate metabolic process"/>
    <property type="evidence" value="ECO:0007669"/>
    <property type="project" value="InterPro"/>
</dbReference>
<dbReference type="AlphaFoldDB" id="A0AAW9K7M5"/>
<organism evidence="5 6">
    <name type="scientific">Carnobacterium maltaromaticum</name>
    <name type="common">Carnobacterium piscicola</name>
    <dbReference type="NCBI Taxonomy" id="2751"/>
    <lineage>
        <taxon>Bacteria</taxon>
        <taxon>Bacillati</taxon>
        <taxon>Bacillota</taxon>
        <taxon>Bacilli</taxon>
        <taxon>Lactobacillales</taxon>
        <taxon>Carnobacteriaceae</taxon>
        <taxon>Carnobacterium</taxon>
    </lineage>
</organism>
<accession>A0AAW9K7M5</accession>
<dbReference type="EMBL" id="JAVBVO010000003">
    <property type="protein sequence ID" value="MDZ5759422.1"/>
    <property type="molecule type" value="Genomic_DNA"/>
</dbReference>
<dbReference type="SMART" id="SM01217">
    <property type="entry name" value="Fn3_like"/>
    <property type="match status" value="1"/>
</dbReference>
<dbReference type="Pfam" id="PF00933">
    <property type="entry name" value="Glyco_hydro_3"/>
    <property type="match status" value="1"/>
</dbReference>
<dbReference type="InterPro" id="IPR002772">
    <property type="entry name" value="Glyco_hydro_3_C"/>
</dbReference>
<keyword evidence="3" id="KW-0472">Membrane</keyword>
<dbReference type="InterPro" id="IPR036881">
    <property type="entry name" value="Glyco_hydro_3_C_sf"/>
</dbReference>
<feature type="transmembrane region" description="Helical" evidence="3">
    <location>
        <begin position="763"/>
        <end position="782"/>
    </location>
</feature>
<dbReference type="InterPro" id="IPR013783">
    <property type="entry name" value="Ig-like_fold"/>
</dbReference>
<dbReference type="PANTHER" id="PTHR42715">
    <property type="entry name" value="BETA-GLUCOSIDASE"/>
    <property type="match status" value="1"/>
</dbReference>
<dbReference type="Proteomes" id="UP001290462">
    <property type="component" value="Unassembled WGS sequence"/>
</dbReference>
<dbReference type="PANTHER" id="PTHR42715:SF10">
    <property type="entry name" value="BETA-GLUCOSIDASE"/>
    <property type="match status" value="1"/>
</dbReference>
<dbReference type="SUPFAM" id="SSF52279">
    <property type="entry name" value="Beta-D-glucan exohydrolase, C-terminal domain"/>
    <property type="match status" value="1"/>
</dbReference>
<dbReference type="InterPro" id="IPR026891">
    <property type="entry name" value="Fn3-like"/>
</dbReference>
<keyword evidence="3" id="KW-0812">Transmembrane</keyword>
<evidence type="ECO:0000256" key="2">
    <source>
        <dbReference type="ARBA" id="ARBA00022801"/>
    </source>
</evidence>
<dbReference type="Pfam" id="PF14310">
    <property type="entry name" value="Fn3-like"/>
    <property type="match status" value="1"/>
</dbReference>
<name>A0AAW9K7M5_CARML</name>
<dbReference type="Gene3D" id="3.40.50.1700">
    <property type="entry name" value="Glycoside hydrolase family 3 C-terminal domain"/>
    <property type="match status" value="1"/>
</dbReference>
<dbReference type="Pfam" id="PF01915">
    <property type="entry name" value="Glyco_hydro_3_C"/>
    <property type="match status" value="1"/>
</dbReference>
<dbReference type="GO" id="GO:0008422">
    <property type="term" value="F:beta-glucosidase activity"/>
    <property type="evidence" value="ECO:0007669"/>
    <property type="project" value="UniProtKB-ARBA"/>
</dbReference>
<evidence type="ECO:0000259" key="4">
    <source>
        <dbReference type="SMART" id="SM01217"/>
    </source>
</evidence>
<gene>
    <name evidence="5" type="ORF">RAK27_12235</name>
</gene>
<comment type="similarity">
    <text evidence="1">Belongs to the glycosyl hydrolase 3 family.</text>
</comment>
<keyword evidence="3" id="KW-1133">Transmembrane helix</keyword>
<dbReference type="PRINTS" id="PR00133">
    <property type="entry name" value="GLHYDRLASE3"/>
</dbReference>
<dbReference type="RefSeq" id="WP_322809235.1">
    <property type="nucleotide sequence ID" value="NZ_JAVBVO010000003.1"/>
</dbReference>
<evidence type="ECO:0000313" key="5">
    <source>
        <dbReference type="EMBL" id="MDZ5759422.1"/>
    </source>
</evidence>
<dbReference type="InterPro" id="IPR001764">
    <property type="entry name" value="Glyco_hydro_3_N"/>
</dbReference>
<reference evidence="5" key="1">
    <citation type="submission" date="2023-08" db="EMBL/GenBank/DDBJ databases">
        <title>Genomic characterization of piscicolin 126 produced by Carnobacterium maltaromaticum CM22 strain isolated from salmon (Salmo salar).</title>
        <authorList>
            <person name="Gonzalez-Gragera E."/>
            <person name="Garcia-Lopez J.D."/>
            <person name="Teso-Perez C."/>
            <person name="Gimenez-Hernandez I."/>
            <person name="Peralta-Sanchez J.M."/>
            <person name="Valdivia E."/>
            <person name="Montalban-Lopez M."/>
            <person name="Martin-Platero A.M."/>
            <person name="Banos A."/>
            <person name="Martinez-Bueno M."/>
        </authorList>
    </citation>
    <scope>NUCLEOTIDE SEQUENCE</scope>
    <source>
        <strain evidence="5">CM22</strain>
    </source>
</reference>
<feature type="domain" description="Fibronectin type III-like" evidence="4">
    <location>
        <begin position="574"/>
        <end position="644"/>
    </location>
</feature>
<dbReference type="Gene3D" id="3.20.20.300">
    <property type="entry name" value="Glycoside hydrolase, family 3, N-terminal domain"/>
    <property type="match status" value="1"/>
</dbReference>
<comment type="caution">
    <text evidence="5">The sequence shown here is derived from an EMBL/GenBank/DDBJ whole genome shotgun (WGS) entry which is preliminary data.</text>
</comment>
<dbReference type="InterPro" id="IPR036962">
    <property type="entry name" value="Glyco_hydro_3_N_sf"/>
</dbReference>
<dbReference type="FunFam" id="2.60.40.10:FF:000495">
    <property type="entry name" value="Periplasmic beta-glucosidase"/>
    <property type="match status" value="1"/>
</dbReference>
<dbReference type="InterPro" id="IPR017853">
    <property type="entry name" value="GH"/>
</dbReference>
<keyword evidence="2 5" id="KW-0378">Hydrolase</keyword>
<proteinExistence type="inferred from homology"/>
<dbReference type="SUPFAM" id="SSF51445">
    <property type="entry name" value="(Trans)glycosidases"/>
    <property type="match status" value="1"/>
</dbReference>
<protein>
    <submittedName>
        <fullName evidence="5">Glycoside hydrolase family 3 C-terminal domain-containing protein</fullName>
    </submittedName>
</protein>
<dbReference type="InterPro" id="IPR050288">
    <property type="entry name" value="Cellulose_deg_GH3"/>
</dbReference>
<evidence type="ECO:0000313" key="6">
    <source>
        <dbReference type="Proteomes" id="UP001290462"/>
    </source>
</evidence>